<dbReference type="EMBL" id="LSSM01006646">
    <property type="protein sequence ID" value="OMJ10348.1"/>
    <property type="molecule type" value="Genomic_DNA"/>
</dbReference>
<feature type="compositionally biased region" description="Polar residues" evidence="1">
    <location>
        <begin position="95"/>
        <end position="117"/>
    </location>
</feature>
<feature type="region of interest" description="Disordered" evidence="1">
    <location>
        <begin position="95"/>
        <end position="122"/>
    </location>
</feature>
<evidence type="ECO:0000313" key="2">
    <source>
        <dbReference type="EMBL" id="OMJ10348.1"/>
    </source>
</evidence>
<proteinExistence type="predicted"/>
<reference evidence="3" key="1">
    <citation type="submission" date="2017-01" db="EMBL/GenBank/DDBJ databases">
        <authorList>
            <person name="Wang Y."/>
            <person name="White M."/>
            <person name="Kvist S."/>
            <person name="Moncalvo J.-M."/>
        </authorList>
    </citation>
    <scope>NUCLEOTIDE SEQUENCE [LARGE SCALE GENOMIC DNA]</scope>
    <source>
        <strain evidence="3">ID-206-W2</strain>
    </source>
</reference>
<feature type="region of interest" description="Disordered" evidence="1">
    <location>
        <begin position="369"/>
        <end position="395"/>
    </location>
</feature>
<dbReference type="AlphaFoldDB" id="A0A1R1X6U4"/>
<keyword evidence="3" id="KW-1185">Reference proteome</keyword>
<gene>
    <name evidence="2" type="ORF">AYI69_g10283</name>
</gene>
<organism evidence="2 3">
    <name type="scientific">Smittium culicis</name>
    <dbReference type="NCBI Taxonomy" id="133412"/>
    <lineage>
        <taxon>Eukaryota</taxon>
        <taxon>Fungi</taxon>
        <taxon>Fungi incertae sedis</taxon>
        <taxon>Zoopagomycota</taxon>
        <taxon>Kickxellomycotina</taxon>
        <taxon>Harpellomycetes</taxon>
        <taxon>Harpellales</taxon>
        <taxon>Legeriomycetaceae</taxon>
        <taxon>Smittium</taxon>
    </lineage>
</organism>
<evidence type="ECO:0000256" key="1">
    <source>
        <dbReference type="SAM" id="MobiDB-lite"/>
    </source>
</evidence>
<protein>
    <submittedName>
        <fullName evidence="2">Uncharacterized protein</fullName>
    </submittedName>
</protein>
<accession>A0A1R1X6U4</accession>
<evidence type="ECO:0000313" key="3">
    <source>
        <dbReference type="Proteomes" id="UP000187429"/>
    </source>
</evidence>
<dbReference type="OrthoDB" id="2288922at2759"/>
<comment type="caution">
    <text evidence="2">The sequence shown here is derived from an EMBL/GenBank/DDBJ whole genome shotgun (WGS) entry which is preliminary data.</text>
</comment>
<feature type="compositionally biased region" description="Polar residues" evidence="1">
    <location>
        <begin position="375"/>
        <end position="385"/>
    </location>
</feature>
<name>A0A1R1X6U4_9FUNG</name>
<dbReference type="Proteomes" id="UP000187429">
    <property type="component" value="Unassembled WGS sequence"/>
</dbReference>
<sequence length="527" mass="58869">MLPITRLVIRTITEPFGLHQDPPPSSGMGQIERDSCLCTSKRFANHGRIQGLVSNKHGLNLFQAFAAWVQGQFGEVVDHAISVDHPLRNGIQLQGNFPQGSIQQDPGSATRGQQTTECRPDDPKEFGELHWDSSINVDHSTSWKADATPTTRAQKPSSVNIEFIDIDSDSDETINPEPVILEESANVMERSLVLSRDAGNGDFYRRQRLSLWNRSWPPLLLWNMEPQGGKTLYQHEGTADSVVCTEAQECSRKMCVGLLRQHNHTSLCQVIPGHNLPRITGINREDLVLLTQDQHSPTGNIRAIRIKPSGRAQQTDSVKRMVYISGDILDAELAPWATRRSPEGPTRESHNTTSDSNVEIRNLAPIPDGAIDFTATASPRNNSGPRSEKRKVSALGKQELELDGLEDQRRFLETQGFGTYAIDLIVSNKSCVRRRSRPVMDISPVIKLLREWGQNSTLTTKQITPKLCWLLSVTGFLRANEIHRIDEQCIHIDQGVLNLVIVAPKEKRGDRPIEKPCQTNPQTDIIL</sequence>